<dbReference type="Proteomes" id="UP000075243">
    <property type="component" value="Unassembled WGS sequence"/>
</dbReference>
<gene>
    <name evidence="1" type="ORF">KK1_040111</name>
</gene>
<organism evidence="1 2">
    <name type="scientific">Cajanus cajan</name>
    <name type="common">Pigeon pea</name>
    <name type="synonym">Cajanus indicus</name>
    <dbReference type="NCBI Taxonomy" id="3821"/>
    <lineage>
        <taxon>Eukaryota</taxon>
        <taxon>Viridiplantae</taxon>
        <taxon>Streptophyta</taxon>
        <taxon>Embryophyta</taxon>
        <taxon>Tracheophyta</taxon>
        <taxon>Spermatophyta</taxon>
        <taxon>Magnoliopsida</taxon>
        <taxon>eudicotyledons</taxon>
        <taxon>Gunneridae</taxon>
        <taxon>Pentapetalae</taxon>
        <taxon>rosids</taxon>
        <taxon>fabids</taxon>
        <taxon>Fabales</taxon>
        <taxon>Fabaceae</taxon>
        <taxon>Papilionoideae</taxon>
        <taxon>50 kb inversion clade</taxon>
        <taxon>NPAAA clade</taxon>
        <taxon>indigoferoid/millettioid clade</taxon>
        <taxon>Phaseoleae</taxon>
        <taxon>Cajanus</taxon>
    </lineage>
</organism>
<dbReference type="STRING" id="3821.A0A151R808"/>
<dbReference type="AlphaFoldDB" id="A0A151R808"/>
<protein>
    <submittedName>
        <fullName evidence="1">Transposon TX1 uncharacterized</fullName>
    </submittedName>
</protein>
<sequence>MFHPNRAALFGHMMEECHLLTLDQVGGHFMWHRMTGQHCPMHKQLDRVVGDVAWRIQFPEAVVEVLPRRHSDHNPLLLRCGGFHRSRGVCPFRFEAAWCTHDDYAEVVRSAWNRGNGDVAKVLNHVQDESLVFNKEVFGNITTRKLVLDRRLRGIKRSLERVDSLQLQHLYHKLLQECELMLFQEETLWFQKSRESWVKLGNKNTRFFHTQTVVKRNKSHIHGLYLTLGNWCTDEDQLQTATVEFFRDLIGQSSRVTTSPITPRLSPIPTEATTMLGSAPSKEEVFVALKSMPSYKAPGPDGFQAIFYKMYWHIIGDDVWKVVRDAFITRTFDPNLAKILTLIPKVADPKWLKDF</sequence>
<dbReference type="PANTHER" id="PTHR33710:SF62">
    <property type="entry name" value="DUF4283 DOMAIN PROTEIN"/>
    <property type="match status" value="1"/>
</dbReference>
<keyword evidence="2" id="KW-1185">Reference proteome</keyword>
<accession>A0A151R808</accession>
<reference evidence="1" key="1">
    <citation type="journal article" date="2012" name="Nat. Biotechnol.">
        <title>Draft genome sequence of pigeonpea (Cajanus cajan), an orphan legume crop of resource-poor farmers.</title>
        <authorList>
            <person name="Varshney R.K."/>
            <person name="Chen W."/>
            <person name="Li Y."/>
            <person name="Bharti A.K."/>
            <person name="Saxena R.K."/>
            <person name="Schlueter J.A."/>
            <person name="Donoghue M.T."/>
            <person name="Azam S."/>
            <person name="Fan G."/>
            <person name="Whaley A.M."/>
            <person name="Farmer A.D."/>
            <person name="Sheridan J."/>
            <person name="Iwata A."/>
            <person name="Tuteja R."/>
            <person name="Penmetsa R.V."/>
            <person name="Wu W."/>
            <person name="Upadhyaya H.D."/>
            <person name="Yang S.P."/>
            <person name="Shah T."/>
            <person name="Saxena K.B."/>
            <person name="Michael T."/>
            <person name="McCombie W.R."/>
            <person name="Yang B."/>
            <person name="Zhang G."/>
            <person name="Yang H."/>
            <person name="Wang J."/>
            <person name="Spillane C."/>
            <person name="Cook D.R."/>
            <person name="May G.D."/>
            <person name="Xu X."/>
            <person name="Jackson S.A."/>
        </authorList>
    </citation>
    <scope>NUCLEOTIDE SEQUENCE [LARGE SCALE GENOMIC DNA]</scope>
</reference>
<dbReference type="EMBL" id="KQ483982">
    <property type="protein sequence ID" value="KYP38636.1"/>
    <property type="molecule type" value="Genomic_DNA"/>
</dbReference>
<proteinExistence type="predicted"/>
<dbReference type="Gramene" id="C.cajan_40992.t">
    <property type="protein sequence ID" value="C.cajan_40992.t.cds1"/>
    <property type="gene ID" value="C.cajan_40992"/>
</dbReference>
<name>A0A151R808_CAJCA</name>
<evidence type="ECO:0000313" key="1">
    <source>
        <dbReference type="EMBL" id="KYP38636.1"/>
    </source>
</evidence>
<evidence type="ECO:0000313" key="2">
    <source>
        <dbReference type="Proteomes" id="UP000075243"/>
    </source>
</evidence>
<dbReference type="PANTHER" id="PTHR33710">
    <property type="entry name" value="BNAC02G09200D PROTEIN"/>
    <property type="match status" value="1"/>
</dbReference>